<sequence length="504" mass="55999">MTKSGGQTPCLAIRRETHNAWEQRAPLAPRHVKKLVKKGIRVLIQPSNRRAFPIQDYVAVGAIVQEDLSEAQLIMSVKAVPIQELIPEKTYAFFSHTIKAQTENMPLLDAVLHRKIRLIDYEKMVNSKGKRIAMFGKWAGFTGIINLFHGLGLRLLALGHHTPFLHIGLAHNYSNSHMATNAVRDAGYEIALNKMPHSVGPLVFIFTGSGNVSRGAQEVFRHLPHEYVDVSMLPKIAMQGELNKVYGCVVSRADHIVHKAGGVYDPEEFEQHPERYVSKFATEIAPYASVIINGIFWGPKTPRLLTISDAKHLLTPNLKQSLDVPGCPTLPHRLIALCDISADPGGSIEFMTACTTIDKPFKIYDADLDQMTDNLNAAKGCLICSIDNLPAQMPVEASEQFGSLLLPYVPDMLNCSTNKHFDQLACCDEVKKAIITTDGKLTPNFQYINRLRLEKPVATREVSRSSKYCDHEKASRTSDNSQLDVFCLDGEISVVSHRVNQTQG</sequence>
<keyword evidence="2" id="KW-0560">Oxidoreductase</keyword>
<dbReference type="GO" id="GO:0005737">
    <property type="term" value="C:cytoplasm"/>
    <property type="evidence" value="ECO:0007669"/>
    <property type="project" value="TreeGrafter"/>
</dbReference>
<dbReference type="Proteomes" id="UP000887566">
    <property type="component" value="Unplaced"/>
</dbReference>
<dbReference type="InterPro" id="IPR051168">
    <property type="entry name" value="AASS"/>
</dbReference>
<keyword evidence="5" id="KW-1185">Reference proteome</keyword>
<protein>
    <submittedName>
        <fullName evidence="6">Uncharacterized protein</fullName>
    </submittedName>
</protein>
<evidence type="ECO:0000256" key="2">
    <source>
        <dbReference type="ARBA" id="ARBA00023002"/>
    </source>
</evidence>
<comment type="similarity">
    <text evidence="1">In the N-terminal section; belongs to the AlaDH/PNT family.</text>
</comment>
<dbReference type="GO" id="GO:0004753">
    <property type="term" value="F:saccharopine dehydrogenase activity"/>
    <property type="evidence" value="ECO:0007669"/>
    <property type="project" value="TreeGrafter"/>
</dbReference>
<dbReference type="SMART" id="SM01002">
    <property type="entry name" value="AlaDh_PNT_C"/>
    <property type="match status" value="1"/>
</dbReference>
<reference evidence="6" key="1">
    <citation type="submission" date="2022-11" db="UniProtKB">
        <authorList>
            <consortium name="WormBaseParasite"/>
        </authorList>
    </citation>
    <scope>IDENTIFICATION</scope>
</reference>
<dbReference type="FunFam" id="3.40.50.720:FF:000087">
    <property type="entry name" value="alpha-aminoadipic semialdehyde synthase, mitochondrial"/>
    <property type="match status" value="1"/>
</dbReference>
<evidence type="ECO:0000256" key="1">
    <source>
        <dbReference type="ARBA" id="ARBA00005624"/>
    </source>
</evidence>
<evidence type="ECO:0000313" key="5">
    <source>
        <dbReference type="Proteomes" id="UP000887566"/>
    </source>
</evidence>
<dbReference type="WBParaSite" id="PSAMB.scaffold2240size24407.g16960.t1">
    <property type="protein sequence ID" value="PSAMB.scaffold2240size24407.g16960.t1"/>
    <property type="gene ID" value="PSAMB.scaffold2240size24407.g16960"/>
</dbReference>
<dbReference type="GO" id="GO:0019878">
    <property type="term" value="P:lysine biosynthetic process via aminoadipic acid"/>
    <property type="evidence" value="ECO:0007669"/>
    <property type="project" value="TreeGrafter"/>
</dbReference>
<dbReference type="InterPro" id="IPR007886">
    <property type="entry name" value="AlaDH/PNT_N"/>
</dbReference>
<evidence type="ECO:0000313" key="6">
    <source>
        <dbReference type="WBParaSite" id="PSAMB.scaffold2240size24407.g16960.t1"/>
    </source>
</evidence>
<dbReference type="AlphaFoldDB" id="A0A914VQI1"/>
<name>A0A914VQI1_9BILA</name>
<dbReference type="PANTHER" id="PTHR11133:SF22">
    <property type="entry name" value="ALPHA-AMINOADIPIC SEMIALDEHYDE SYNTHASE, MITOCHONDRIAL"/>
    <property type="match status" value="1"/>
</dbReference>
<feature type="domain" description="Alanine dehydrogenase/pyridine nucleotide transhydrogenase NAD(H)-binding" evidence="3">
    <location>
        <begin position="182"/>
        <end position="385"/>
    </location>
</feature>
<evidence type="ECO:0000259" key="3">
    <source>
        <dbReference type="SMART" id="SM01002"/>
    </source>
</evidence>
<dbReference type="SUPFAM" id="SSF52283">
    <property type="entry name" value="Formate/glycerate dehydrogenase catalytic domain-like"/>
    <property type="match status" value="1"/>
</dbReference>
<dbReference type="CDD" id="cd12189">
    <property type="entry name" value="LKR_SDH_like"/>
    <property type="match status" value="1"/>
</dbReference>
<organism evidence="5 6">
    <name type="scientific">Plectus sambesii</name>
    <dbReference type="NCBI Taxonomy" id="2011161"/>
    <lineage>
        <taxon>Eukaryota</taxon>
        <taxon>Metazoa</taxon>
        <taxon>Ecdysozoa</taxon>
        <taxon>Nematoda</taxon>
        <taxon>Chromadorea</taxon>
        <taxon>Plectida</taxon>
        <taxon>Plectina</taxon>
        <taxon>Plectoidea</taxon>
        <taxon>Plectidae</taxon>
        <taxon>Plectus</taxon>
    </lineage>
</organism>
<dbReference type="Gene3D" id="3.40.50.720">
    <property type="entry name" value="NAD(P)-binding Rossmann-like Domain"/>
    <property type="match status" value="2"/>
</dbReference>
<evidence type="ECO:0000259" key="4">
    <source>
        <dbReference type="SMART" id="SM01003"/>
    </source>
</evidence>
<feature type="domain" description="Alanine dehydrogenase/pyridine nucleotide transhydrogenase N-terminal" evidence="4">
    <location>
        <begin position="12"/>
        <end position="142"/>
    </location>
</feature>
<dbReference type="PANTHER" id="PTHR11133">
    <property type="entry name" value="SACCHAROPINE DEHYDROGENASE"/>
    <property type="match status" value="1"/>
</dbReference>
<dbReference type="SMART" id="SM01003">
    <property type="entry name" value="AlaDh_PNT_N"/>
    <property type="match status" value="1"/>
</dbReference>
<dbReference type="Pfam" id="PF05222">
    <property type="entry name" value="AlaDh_PNT_N"/>
    <property type="match status" value="1"/>
</dbReference>
<proteinExistence type="inferred from homology"/>
<dbReference type="InterPro" id="IPR007698">
    <property type="entry name" value="AlaDH/PNT_NAD(H)-bd"/>
</dbReference>
<accession>A0A914VQI1</accession>